<feature type="region of interest" description="Disordered" evidence="1">
    <location>
        <begin position="196"/>
        <end position="244"/>
    </location>
</feature>
<protein>
    <submittedName>
        <fullName evidence="2">Uncharacterized protein</fullName>
    </submittedName>
</protein>
<reference evidence="2" key="1">
    <citation type="submission" date="2020-06" db="EMBL/GenBank/DDBJ databases">
        <authorList>
            <person name="Dong N."/>
        </authorList>
    </citation>
    <scope>NUCLEOTIDE SEQUENCE</scope>
    <source>
        <strain evidence="2">R1692</strain>
    </source>
</reference>
<dbReference type="EMBL" id="JACAGK010000016">
    <property type="protein sequence ID" value="MDM1048039.1"/>
    <property type="molecule type" value="Genomic_DNA"/>
</dbReference>
<accession>A0ABT7NLB1</accession>
<evidence type="ECO:0000256" key="1">
    <source>
        <dbReference type="SAM" id="MobiDB-lite"/>
    </source>
</evidence>
<name>A0ABT7NLB1_9SPHI</name>
<evidence type="ECO:0000313" key="2">
    <source>
        <dbReference type="EMBL" id="MDM1048039.1"/>
    </source>
</evidence>
<evidence type="ECO:0000313" key="3">
    <source>
        <dbReference type="Proteomes" id="UP001170954"/>
    </source>
</evidence>
<dbReference type="RefSeq" id="WP_286650999.1">
    <property type="nucleotide sequence ID" value="NZ_JACAGK010000016.1"/>
</dbReference>
<keyword evidence="3" id="KW-1185">Reference proteome</keyword>
<reference evidence="2" key="2">
    <citation type="journal article" date="2022" name="Sci. Total Environ.">
        <title>Prevalence, transmission, and molecular epidemiology of tet(X)-positive bacteria among humans, animals, and environmental niches in China: An epidemiological, and genomic-based study.</title>
        <authorList>
            <person name="Dong N."/>
            <person name="Zeng Y."/>
            <person name="Cai C."/>
            <person name="Sun C."/>
            <person name="Lu J."/>
            <person name="Liu C."/>
            <person name="Zhou H."/>
            <person name="Sun Q."/>
            <person name="Shu L."/>
            <person name="Wang H."/>
            <person name="Wang Y."/>
            <person name="Wang S."/>
            <person name="Wu C."/>
            <person name="Chan E.W."/>
            <person name="Chen G."/>
            <person name="Shen Z."/>
            <person name="Chen S."/>
            <person name="Zhang R."/>
        </authorList>
    </citation>
    <scope>NUCLEOTIDE SEQUENCE</scope>
    <source>
        <strain evidence="2">R1692</strain>
    </source>
</reference>
<gene>
    <name evidence="2" type="ORF">HX018_07300</name>
</gene>
<organism evidence="2 3">
    <name type="scientific">Sphingobacterium hotanense</name>
    <dbReference type="NCBI Taxonomy" id="649196"/>
    <lineage>
        <taxon>Bacteria</taxon>
        <taxon>Pseudomonadati</taxon>
        <taxon>Bacteroidota</taxon>
        <taxon>Sphingobacteriia</taxon>
        <taxon>Sphingobacteriales</taxon>
        <taxon>Sphingobacteriaceae</taxon>
        <taxon>Sphingobacterium</taxon>
    </lineage>
</organism>
<dbReference type="Proteomes" id="UP001170954">
    <property type="component" value="Unassembled WGS sequence"/>
</dbReference>
<proteinExistence type="predicted"/>
<feature type="compositionally biased region" description="Basic residues" evidence="1">
    <location>
        <begin position="233"/>
        <end position="244"/>
    </location>
</feature>
<comment type="caution">
    <text evidence="2">The sequence shown here is derived from an EMBL/GenBank/DDBJ whole genome shotgun (WGS) entry which is preliminary data.</text>
</comment>
<sequence length="244" mass="29590">MIRSRDSLTPAYFIPTALEYDNLIRYASAVDRENHLDLVHDSIISTGNLEDAKRFISGRKYSYFSVKEKDLTQDMLTDQVCSKCNQVQPVSEFDRRIKGSLTYLRGECKECRRSYFRKWDRERREKAIKRKKGLFCAQCDEVFTDEYISGIKRPEIKRKRLCEKCRQSNFRKCLKKWQERNPEKIEASRIKNSERNRESVRRWKKKNAKKVNAYNKEYRKRNLSKAREYEKQYRRHRKENKIKT</sequence>